<dbReference type="STRING" id="285568.AQJ66_23715"/>
<name>A0A101SXR7_9ACTN</name>
<proteinExistence type="predicted"/>
<dbReference type="OrthoDB" id="5183396at2"/>
<evidence type="ECO:0000313" key="2">
    <source>
        <dbReference type="EMBL" id="KUN82057.1"/>
    </source>
</evidence>
<dbReference type="Proteomes" id="UP000053024">
    <property type="component" value="Unassembled WGS sequence"/>
</dbReference>
<dbReference type="EMBL" id="LMWX01000039">
    <property type="protein sequence ID" value="KUN82057.1"/>
    <property type="molecule type" value="Genomic_DNA"/>
</dbReference>
<accession>A0A101SXR7</accession>
<comment type="caution">
    <text evidence="2">The sequence shown here is derived from an EMBL/GenBank/DDBJ whole genome shotgun (WGS) entry which is preliminary data.</text>
</comment>
<reference evidence="2 3" key="1">
    <citation type="submission" date="2015-10" db="EMBL/GenBank/DDBJ databases">
        <title>Draft genome sequence of Streptomyces bungoensis DSM 41781, type strain for the species Streptomyces bungoensis.</title>
        <authorList>
            <person name="Ruckert C."/>
            <person name="Winkler A."/>
            <person name="Kalinowski J."/>
            <person name="Kampfer P."/>
            <person name="Glaeser S."/>
        </authorList>
    </citation>
    <scope>NUCLEOTIDE SEQUENCE [LARGE SCALE GENOMIC DNA]</scope>
    <source>
        <strain evidence="2 3">DSM 41781</strain>
    </source>
</reference>
<gene>
    <name evidence="2" type="ORF">AQJ66_23715</name>
</gene>
<dbReference type="RefSeq" id="WP_061925887.1">
    <property type="nucleotide sequence ID" value="NZ_JBEYBH010000007.1"/>
</dbReference>
<dbReference type="InterPro" id="IPR012312">
    <property type="entry name" value="Hemerythrin-like"/>
</dbReference>
<dbReference type="PANTHER" id="PTHR35585">
    <property type="entry name" value="HHE DOMAIN PROTEIN (AFU_ORTHOLOGUE AFUA_4G00730)"/>
    <property type="match status" value="1"/>
</dbReference>
<evidence type="ECO:0000313" key="3">
    <source>
        <dbReference type="Proteomes" id="UP000053024"/>
    </source>
</evidence>
<feature type="domain" description="Hemerythrin-like" evidence="1">
    <location>
        <begin position="7"/>
        <end position="119"/>
    </location>
</feature>
<evidence type="ECO:0000259" key="1">
    <source>
        <dbReference type="Pfam" id="PF01814"/>
    </source>
</evidence>
<organism evidence="2 3">
    <name type="scientific">Streptomyces bungoensis</name>
    <dbReference type="NCBI Taxonomy" id="285568"/>
    <lineage>
        <taxon>Bacteria</taxon>
        <taxon>Bacillati</taxon>
        <taxon>Actinomycetota</taxon>
        <taxon>Actinomycetes</taxon>
        <taxon>Kitasatosporales</taxon>
        <taxon>Streptomycetaceae</taxon>
        <taxon>Streptomyces</taxon>
    </lineage>
</organism>
<dbReference type="AlphaFoldDB" id="A0A101SXR7"/>
<dbReference type="Pfam" id="PF01814">
    <property type="entry name" value="Hemerythrin"/>
    <property type="match status" value="1"/>
</dbReference>
<sequence length="166" mass="18706">MSPTQDVVEMILEDHRTMEDLLRLMRSTEADRQSALHDFAHLMIAHGEAERASVHPVLISFEDVDTVEHIENAHQEAVKVLLALLQVEEIGSAEWDWRLQQLASVTARHTDEEERTLVNRVRESLSRPCREELGVGYARTEADLLTARCGSVANVHRIVHAAAPVC</sequence>
<dbReference type="PANTHER" id="PTHR35585:SF1">
    <property type="entry name" value="HHE DOMAIN PROTEIN (AFU_ORTHOLOGUE AFUA_4G00730)"/>
    <property type="match status" value="1"/>
</dbReference>
<protein>
    <recommendedName>
        <fullName evidence="1">Hemerythrin-like domain-containing protein</fullName>
    </recommendedName>
</protein>
<keyword evidence="3" id="KW-1185">Reference proteome</keyword>